<feature type="signal peptide" evidence="1">
    <location>
        <begin position="1"/>
        <end position="19"/>
    </location>
</feature>
<proteinExistence type="evidence at transcript level"/>
<evidence type="ECO:0000256" key="1">
    <source>
        <dbReference type="SAM" id="SignalP"/>
    </source>
</evidence>
<accession>A0A0K8RE83</accession>
<sequence length="110" mass="11593">MIVTGIFLLFAAMPLVCVAEENVKSPQCGRVTPSSFPPDSPPQPLILRLGGYCSLIYPGTEGSWIGLASGVKDCSMCCVNKDGKGNLTYFQTQIPNSFPCGDGKKCIGGT</sequence>
<name>A0A0K8RE83_IXORI</name>
<protein>
    <submittedName>
        <fullName evidence="2">Putative ixostatin</fullName>
    </submittedName>
</protein>
<feature type="chain" id="PRO_5005517707" evidence="1">
    <location>
        <begin position="20"/>
        <end position="110"/>
    </location>
</feature>
<dbReference type="EMBL" id="GADI01005019">
    <property type="protein sequence ID" value="JAA68789.1"/>
    <property type="molecule type" value="mRNA"/>
</dbReference>
<keyword evidence="1" id="KW-0732">Signal</keyword>
<organism evidence="2">
    <name type="scientific">Ixodes ricinus</name>
    <name type="common">Common tick</name>
    <name type="synonym">Acarus ricinus</name>
    <dbReference type="NCBI Taxonomy" id="34613"/>
    <lineage>
        <taxon>Eukaryota</taxon>
        <taxon>Metazoa</taxon>
        <taxon>Ecdysozoa</taxon>
        <taxon>Arthropoda</taxon>
        <taxon>Chelicerata</taxon>
        <taxon>Arachnida</taxon>
        <taxon>Acari</taxon>
        <taxon>Parasitiformes</taxon>
        <taxon>Ixodida</taxon>
        <taxon>Ixodoidea</taxon>
        <taxon>Ixodidae</taxon>
        <taxon>Ixodinae</taxon>
        <taxon>Ixodes</taxon>
    </lineage>
</organism>
<evidence type="ECO:0000313" key="2">
    <source>
        <dbReference type="EMBL" id="JAA68789.1"/>
    </source>
</evidence>
<reference evidence="2" key="1">
    <citation type="submission" date="2012-12" db="EMBL/GenBank/DDBJ databases">
        <title>Identification and characterization of a phenylalanine ammonia-lyase gene family in Isatis indigotica Fort.</title>
        <authorList>
            <person name="Liu Q."/>
            <person name="Chen J."/>
            <person name="Zhou X."/>
            <person name="Di P."/>
            <person name="Xiao Y."/>
            <person name="Xuan H."/>
            <person name="Zhang L."/>
            <person name="Chen W."/>
        </authorList>
    </citation>
    <scope>NUCLEOTIDE SEQUENCE</scope>
    <source>
        <tissue evidence="2">Salivary gland</tissue>
    </source>
</reference>
<dbReference type="AlphaFoldDB" id="A0A0K8RE83"/>